<name>B0TL27_SHEHH</name>
<dbReference type="PANTHER" id="PTHR22550:SF14">
    <property type="entry name" value="VWFA DOMAIN-CONTAINING PROTEIN"/>
    <property type="match status" value="1"/>
</dbReference>
<sequence>MHFLRPEWFLALIPLGLLLLFLYKSKTASSSWNHYIAPHLAKILVGGSIKKKHNNITYLAIAWFIAVFALSGPAFEKKALPVYESAQGRVIVMDMSQSMYANDLAPNRLTQAKFKATDLIDELPDGETGLIAYAGDAFTISPLTRDKATLLNLLPTLTPSIMPIKGSNLEAAITQAKSLLSQGGHIRGDIILFTDGISSTQFKRAESVLKDSQYRLAIIAFGSQQGSPIKLPDGQLLRDSANQIVVAKTDYGLLKQLASDANGILVPSRADGSDITQITQWLASTQDTKASDLEGEVWQDLGPYFALLLLLPALLSFRNGMIATFALFMLIQPSEQAYASTWNDLWQTQDQQAMQAYKADDYQAAAEQFVTPQWQASALYKAGEYEQALSAFEKDDSANGLYNQGNALMQQGKYAEAQKRYQSALDKEPQFDAAKSNLALAKNLQQQQEQQNADQSEQQSSDEQSQQDPSQNEKSQDGQSQQDKSQDAQSQDEKSQDKKSQDGQPSSDKSEDEQSSEQQSQEQQSQQQSEPSQQEQSQQDQAQQGSEQQSSNQTEANNEAEMQAEPEPPTSQQPMTENAEANKAQEQDKQGEQEHSAARMQAETDKESEQSDAESQQVAASAVPTDEPLPPEMERALRAIADDPQVLLRNKMQLEYQKRRQQGINSKENEQW</sequence>
<dbReference type="InterPro" id="IPR019734">
    <property type="entry name" value="TPR_rpt"/>
</dbReference>
<gene>
    <name evidence="7" type="ordered locus">Shal_2676</name>
</gene>
<feature type="domain" description="VWFA" evidence="6">
    <location>
        <begin position="88"/>
        <end position="282"/>
    </location>
</feature>
<evidence type="ECO:0000313" key="8">
    <source>
        <dbReference type="Proteomes" id="UP000001317"/>
    </source>
</evidence>
<dbReference type="Gene3D" id="3.40.50.410">
    <property type="entry name" value="von Willebrand factor, type A domain"/>
    <property type="match status" value="1"/>
</dbReference>
<dbReference type="SUPFAM" id="SSF53300">
    <property type="entry name" value="vWA-like"/>
    <property type="match status" value="1"/>
</dbReference>
<keyword evidence="5" id="KW-0472">Membrane</keyword>
<dbReference type="Proteomes" id="UP000001317">
    <property type="component" value="Chromosome"/>
</dbReference>
<dbReference type="SMART" id="SM00028">
    <property type="entry name" value="TPR"/>
    <property type="match status" value="1"/>
</dbReference>
<dbReference type="InterPro" id="IPR050768">
    <property type="entry name" value="UPF0353/GerABKA_families"/>
</dbReference>
<evidence type="ECO:0000256" key="1">
    <source>
        <dbReference type="ARBA" id="ARBA00022737"/>
    </source>
</evidence>
<dbReference type="PROSITE" id="PS50293">
    <property type="entry name" value="TPR_REGION"/>
    <property type="match status" value="1"/>
</dbReference>
<organism evidence="7 8">
    <name type="scientific">Shewanella halifaxensis (strain HAW-EB4)</name>
    <dbReference type="NCBI Taxonomy" id="458817"/>
    <lineage>
        <taxon>Bacteria</taxon>
        <taxon>Pseudomonadati</taxon>
        <taxon>Pseudomonadota</taxon>
        <taxon>Gammaproteobacteria</taxon>
        <taxon>Alteromonadales</taxon>
        <taxon>Shewanellaceae</taxon>
        <taxon>Shewanella</taxon>
    </lineage>
</organism>
<feature type="compositionally biased region" description="Low complexity" evidence="4">
    <location>
        <begin position="443"/>
        <end position="470"/>
    </location>
</feature>
<protein>
    <submittedName>
        <fullName evidence="7">Tetratricopeptide TPR_2 repeat protein</fullName>
    </submittedName>
</protein>
<dbReference type="HOGENOM" id="CLU_024570_3_1_6"/>
<dbReference type="RefSeq" id="WP_012277757.1">
    <property type="nucleotide sequence ID" value="NC_010334.1"/>
</dbReference>
<dbReference type="PANTHER" id="PTHR22550">
    <property type="entry name" value="SPORE GERMINATION PROTEIN"/>
    <property type="match status" value="1"/>
</dbReference>
<dbReference type="PROSITE" id="PS50005">
    <property type="entry name" value="TPR"/>
    <property type="match status" value="1"/>
</dbReference>
<evidence type="ECO:0000256" key="3">
    <source>
        <dbReference type="PROSITE-ProRule" id="PRU00339"/>
    </source>
</evidence>
<dbReference type="SMART" id="SM00327">
    <property type="entry name" value="VWA"/>
    <property type="match status" value="1"/>
</dbReference>
<proteinExistence type="predicted"/>
<keyword evidence="8" id="KW-1185">Reference proteome</keyword>
<dbReference type="AlphaFoldDB" id="B0TL27"/>
<feature type="transmembrane region" description="Helical" evidence="5">
    <location>
        <begin position="56"/>
        <end position="75"/>
    </location>
</feature>
<keyword evidence="1" id="KW-0677">Repeat</keyword>
<dbReference type="STRING" id="458817.Shal_2676"/>
<evidence type="ECO:0000313" key="7">
    <source>
        <dbReference type="EMBL" id="ABZ77229.1"/>
    </source>
</evidence>
<dbReference type="KEGG" id="shl:Shal_2676"/>
<feature type="compositionally biased region" description="Low complexity" evidence="4">
    <location>
        <begin position="516"/>
        <end position="553"/>
    </location>
</feature>
<dbReference type="InterPro" id="IPR036465">
    <property type="entry name" value="vWFA_dom_sf"/>
</dbReference>
<feature type="region of interest" description="Disordered" evidence="4">
    <location>
        <begin position="443"/>
        <end position="638"/>
    </location>
</feature>
<dbReference type="InterPro" id="IPR013105">
    <property type="entry name" value="TPR_2"/>
</dbReference>
<feature type="repeat" description="TPR" evidence="3">
    <location>
        <begin position="398"/>
        <end position="431"/>
    </location>
</feature>
<dbReference type="InterPro" id="IPR011990">
    <property type="entry name" value="TPR-like_helical_dom_sf"/>
</dbReference>
<keyword evidence="5" id="KW-0812">Transmembrane</keyword>
<dbReference type="Pfam" id="PF13519">
    <property type="entry name" value="VWA_2"/>
    <property type="match status" value="1"/>
</dbReference>
<keyword evidence="2 3" id="KW-0802">TPR repeat</keyword>
<dbReference type="EMBL" id="CP000931">
    <property type="protein sequence ID" value="ABZ77229.1"/>
    <property type="molecule type" value="Genomic_DNA"/>
</dbReference>
<dbReference type="PROSITE" id="PS50234">
    <property type="entry name" value="VWFA"/>
    <property type="match status" value="1"/>
</dbReference>
<dbReference type="OrthoDB" id="9807628at2"/>
<accession>B0TL27</accession>
<dbReference type="eggNOG" id="COG2304">
    <property type="taxonomic scope" value="Bacteria"/>
</dbReference>
<feature type="compositionally biased region" description="Low complexity" evidence="4">
    <location>
        <begin position="477"/>
        <end position="489"/>
    </location>
</feature>
<dbReference type="eggNOG" id="COG0457">
    <property type="taxonomic scope" value="Bacteria"/>
</dbReference>
<dbReference type="Gene3D" id="1.25.40.10">
    <property type="entry name" value="Tetratricopeptide repeat domain"/>
    <property type="match status" value="1"/>
</dbReference>
<evidence type="ECO:0000256" key="4">
    <source>
        <dbReference type="SAM" id="MobiDB-lite"/>
    </source>
</evidence>
<dbReference type="CDD" id="cd00198">
    <property type="entry name" value="vWFA"/>
    <property type="match status" value="1"/>
</dbReference>
<evidence type="ECO:0000256" key="5">
    <source>
        <dbReference type="SAM" id="Phobius"/>
    </source>
</evidence>
<feature type="compositionally biased region" description="Basic and acidic residues" evidence="4">
    <location>
        <begin position="583"/>
        <end position="609"/>
    </location>
</feature>
<keyword evidence="5" id="KW-1133">Transmembrane helix</keyword>
<dbReference type="Pfam" id="PF07719">
    <property type="entry name" value="TPR_2"/>
    <property type="match status" value="1"/>
</dbReference>
<dbReference type="InterPro" id="IPR002035">
    <property type="entry name" value="VWF_A"/>
</dbReference>
<reference evidence="7" key="1">
    <citation type="submission" date="2008-01" db="EMBL/GenBank/DDBJ databases">
        <title>Complete sequence of Shewanella halifaxensis HAW-EB4.</title>
        <authorList>
            <consortium name="US DOE Joint Genome Institute"/>
            <person name="Copeland A."/>
            <person name="Lucas S."/>
            <person name="Lapidus A."/>
            <person name="Glavina del Rio T."/>
            <person name="Dalin E."/>
            <person name="Tice H."/>
            <person name="Bruce D."/>
            <person name="Goodwin L."/>
            <person name="Pitluck S."/>
            <person name="Sims D."/>
            <person name="Brettin T."/>
            <person name="Detter J.C."/>
            <person name="Han C."/>
            <person name="Kuske C.R."/>
            <person name="Schmutz J."/>
            <person name="Larimer F."/>
            <person name="Land M."/>
            <person name="Hauser L."/>
            <person name="Kyrpides N."/>
            <person name="Kim E."/>
            <person name="Zhao J.-S."/>
            <person name="Richardson P."/>
        </authorList>
    </citation>
    <scope>NUCLEOTIDE SEQUENCE [LARGE SCALE GENOMIC DNA]</scope>
    <source>
        <strain evidence="7">HAW-EB4</strain>
    </source>
</reference>
<dbReference type="SUPFAM" id="SSF48452">
    <property type="entry name" value="TPR-like"/>
    <property type="match status" value="1"/>
</dbReference>
<evidence type="ECO:0000259" key="6">
    <source>
        <dbReference type="PROSITE" id="PS50234"/>
    </source>
</evidence>
<feature type="compositionally biased region" description="Basic and acidic residues" evidence="4">
    <location>
        <begin position="491"/>
        <end position="501"/>
    </location>
</feature>
<evidence type="ECO:0000256" key="2">
    <source>
        <dbReference type="ARBA" id="ARBA00022803"/>
    </source>
</evidence>